<dbReference type="OrthoDB" id="9831471at2759"/>
<dbReference type="SUPFAM" id="SSF81321">
    <property type="entry name" value="Family A G protein-coupled receptor-like"/>
    <property type="match status" value="1"/>
</dbReference>
<feature type="transmembrane region" description="Helical" evidence="9">
    <location>
        <begin position="20"/>
        <end position="47"/>
    </location>
</feature>
<dbReference type="PANTHER" id="PTHR24249:SF422">
    <property type="entry name" value="G-PROTEIN COUPLED RECEPTORS FAMILY 1 PROFILE DOMAIN-CONTAINING PROTEIN"/>
    <property type="match status" value="1"/>
</dbReference>
<dbReference type="InterPro" id="IPR050569">
    <property type="entry name" value="TAAR"/>
</dbReference>
<dbReference type="CDD" id="cd00637">
    <property type="entry name" value="7tm_classA_rhodopsin-like"/>
    <property type="match status" value="1"/>
</dbReference>
<protein>
    <recommendedName>
        <fullName evidence="10">G-protein coupled receptors family 1 profile domain-containing protein</fullName>
    </recommendedName>
</protein>
<keyword evidence="5" id="KW-0297">G-protein coupled receptor</keyword>
<feature type="transmembrane region" description="Helical" evidence="9">
    <location>
        <begin position="142"/>
        <end position="163"/>
    </location>
</feature>
<evidence type="ECO:0000313" key="11">
    <source>
        <dbReference type="EMBL" id="GAU99486.1"/>
    </source>
</evidence>
<dbReference type="Proteomes" id="UP000186922">
    <property type="component" value="Unassembled WGS sequence"/>
</dbReference>
<gene>
    <name evidence="11" type="primary">RvY_10482-1</name>
    <name evidence="11" type="synonym">RvY_10482.1</name>
    <name evidence="11" type="ORF">RvY_10482</name>
</gene>
<accession>A0A1D1VCW6</accession>
<dbReference type="AlphaFoldDB" id="A0A1D1VCW6"/>
<dbReference type="PROSITE" id="PS50262">
    <property type="entry name" value="G_PROTEIN_RECEP_F1_2"/>
    <property type="match status" value="1"/>
</dbReference>
<keyword evidence="7" id="KW-0675">Receptor</keyword>
<evidence type="ECO:0000256" key="5">
    <source>
        <dbReference type="ARBA" id="ARBA00023040"/>
    </source>
</evidence>
<keyword evidence="3 9" id="KW-0812">Transmembrane</keyword>
<keyword evidence="2" id="KW-1003">Cell membrane</keyword>
<evidence type="ECO:0000256" key="2">
    <source>
        <dbReference type="ARBA" id="ARBA00022475"/>
    </source>
</evidence>
<dbReference type="PANTHER" id="PTHR24249">
    <property type="entry name" value="HISTAMINE RECEPTOR-RELATED G-PROTEIN COUPLED RECEPTOR"/>
    <property type="match status" value="1"/>
</dbReference>
<evidence type="ECO:0000256" key="3">
    <source>
        <dbReference type="ARBA" id="ARBA00022692"/>
    </source>
</evidence>
<dbReference type="Gene3D" id="1.20.1070.10">
    <property type="entry name" value="Rhodopsin 7-helix transmembrane proteins"/>
    <property type="match status" value="1"/>
</dbReference>
<reference evidence="11 12" key="1">
    <citation type="journal article" date="2016" name="Nat. Commun.">
        <title>Extremotolerant tardigrade genome and improved radiotolerance of human cultured cells by tardigrade-unique protein.</title>
        <authorList>
            <person name="Hashimoto T."/>
            <person name="Horikawa D.D."/>
            <person name="Saito Y."/>
            <person name="Kuwahara H."/>
            <person name="Kozuka-Hata H."/>
            <person name="Shin-I T."/>
            <person name="Minakuchi Y."/>
            <person name="Ohishi K."/>
            <person name="Motoyama A."/>
            <person name="Aizu T."/>
            <person name="Enomoto A."/>
            <person name="Kondo K."/>
            <person name="Tanaka S."/>
            <person name="Hara Y."/>
            <person name="Koshikawa S."/>
            <person name="Sagara H."/>
            <person name="Miura T."/>
            <person name="Yokobori S."/>
            <person name="Miyagawa K."/>
            <person name="Suzuki Y."/>
            <person name="Kubo T."/>
            <person name="Oyama M."/>
            <person name="Kohara Y."/>
            <person name="Fujiyama A."/>
            <person name="Arakawa K."/>
            <person name="Katayama T."/>
            <person name="Toyoda A."/>
            <person name="Kunieda T."/>
        </authorList>
    </citation>
    <scope>NUCLEOTIDE SEQUENCE [LARGE SCALE GENOMIC DNA]</scope>
    <source>
        <strain evidence="11 12">YOKOZUNA-1</strain>
    </source>
</reference>
<feature type="transmembrane region" description="Helical" evidence="9">
    <location>
        <begin position="59"/>
        <end position="87"/>
    </location>
</feature>
<evidence type="ECO:0000256" key="1">
    <source>
        <dbReference type="ARBA" id="ARBA00004651"/>
    </source>
</evidence>
<feature type="transmembrane region" description="Helical" evidence="9">
    <location>
        <begin position="260"/>
        <end position="281"/>
    </location>
</feature>
<sequence>MPGNLTTGIEDKAVDVKRPLWQYFWIAVTIALSVLGAILFIVLLLAVGRKRKLRAGAGILISNLLVSELLLTAIFFPLSSIAIYYSLTDSENDFFVNDLALNLVRVIIIYTFHWNSLFLAVNRYCAVLHPRFYQRQFASRRLLFGLVILSWIIGLAITMPTYLKAVSDDSRFWFEDDGSSISNNSTRSKAARKSLTFMRNTVGAYIPAVLIGTLYITVFCRITVFYKGKKQSGATSLSCSVSPPTESVVRQRRLVVAKMLFVSYWFLTLCFMTTPITYSFFPLTFLRPEVQTWTRTLDVLGHTSNPVSTEQFDRVV</sequence>
<comment type="subcellular location">
    <subcellularLocation>
        <location evidence="1">Cell membrane</location>
        <topology evidence="1">Multi-pass membrane protein</topology>
    </subcellularLocation>
</comment>
<feature type="transmembrane region" description="Helical" evidence="9">
    <location>
        <begin position="204"/>
        <end position="226"/>
    </location>
</feature>
<keyword evidence="8" id="KW-0807">Transducer</keyword>
<evidence type="ECO:0000256" key="6">
    <source>
        <dbReference type="ARBA" id="ARBA00023136"/>
    </source>
</evidence>
<evidence type="ECO:0000256" key="4">
    <source>
        <dbReference type="ARBA" id="ARBA00022989"/>
    </source>
</evidence>
<proteinExistence type="predicted"/>
<organism evidence="11 12">
    <name type="scientific">Ramazzottius varieornatus</name>
    <name type="common">Water bear</name>
    <name type="synonym">Tardigrade</name>
    <dbReference type="NCBI Taxonomy" id="947166"/>
    <lineage>
        <taxon>Eukaryota</taxon>
        <taxon>Metazoa</taxon>
        <taxon>Ecdysozoa</taxon>
        <taxon>Tardigrada</taxon>
        <taxon>Eutardigrada</taxon>
        <taxon>Parachela</taxon>
        <taxon>Hypsibioidea</taxon>
        <taxon>Ramazzottiidae</taxon>
        <taxon>Ramazzottius</taxon>
    </lineage>
</organism>
<keyword evidence="12" id="KW-1185">Reference proteome</keyword>
<comment type="caution">
    <text evidence="11">The sequence shown here is derived from an EMBL/GenBank/DDBJ whole genome shotgun (WGS) entry which is preliminary data.</text>
</comment>
<name>A0A1D1VCW6_RAMVA</name>
<feature type="transmembrane region" description="Helical" evidence="9">
    <location>
        <begin position="99"/>
        <end position="121"/>
    </location>
</feature>
<feature type="domain" description="G-protein coupled receptors family 1 profile" evidence="10">
    <location>
        <begin position="39"/>
        <end position="309"/>
    </location>
</feature>
<evidence type="ECO:0000256" key="7">
    <source>
        <dbReference type="ARBA" id="ARBA00023170"/>
    </source>
</evidence>
<dbReference type="Pfam" id="PF00001">
    <property type="entry name" value="7tm_1"/>
    <property type="match status" value="1"/>
</dbReference>
<keyword evidence="6 9" id="KW-0472">Membrane</keyword>
<keyword evidence="4 9" id="KW-1133">Transmembrane helix</keyword>
<dbReference type="InterPro" id="IPR000276">
    <property type="entry name" value="GPCR_Rhodpsn"/>
</dbReference>
<evidence type="ECO:0000259" key="10">
    <source>
        <dbReference type="PROSITE" id="PS50262"/>
    </source>
</evidence>
<dbReference type="InterPro" id="IPR017452">
    <property type="entry name" value="GPCR_Rhodpsn_7TM"/>
</dbReference>
<dbReference type="GO" id="GO:0005886">
    <property type="term" value="C:plasma membrane"/>
    <property type="evidence" value="ECO:0007669"/>
    <property type="project" value="UniProtKB-SubCell"/>
</dbReference>
<evidence type="ECO:0000313" key="12">
    <source>
        <dbReference type="Proteomes" id="UP000186922"/>
    </source>
</evidence>
<dbReference type="EMBL" id="BDGG01000005">
    <property type="protein sequence ID" value="GAU99486.1"/>
    <property type="molecule type" value="Genomic_DNA"/>
</dbReference>
<dbReference type="PRINTS" id="PR00237">
    <property type="entry name" value="GPCRRHODOPSN"/>
</dbReference>
<dbReference type="GO" id="GO:0004930">
    <property type="term" value="F:G protein-coupled receptor activity"/>
    <property type="evidence" value="ECO:0007669"/>
    <property type="project" value="UniProtKB-KW"/>
</dbReference>
<evidence type="ECO:0000256" key="9">
    <source>
        <dbReference type="SAM" id="Phobius"/>
    </source>
</evidence>
<evidence type="ECO:0000256" key="8">
    <source>
        <dbReference type="ARBA" id="ARBA00023224"/>
    </source>
</evidence>